<sequence length="103" mass="11266">MAAEAEALDALSYGCTPAPAAEPTPAPTPEHEPQPTPSTAKAEADRIAERNARDLVDLVTRIDRDGGDHEFQGHLRRSLRRELIARGYLVLTNATLTRIRRPA</sequence>
<protein>
    <submittedName>
        <fullName evidence="2">Uncharacterized protein</fullName>
    </submittedName>
</protein>
<evidence type="ECO:0000313" key="2">
    <source>
        <dbReference type="EMBL" id="SNS61102.1"/>
    </source>
</evidence>
<reference evidence="2 3" key="1">
    <citation type="submission" date="2017-06" db="EMBL/GenBank/DDBJ databases">
        <authorList>
            <person name="Kim H.J."/>
            <person name="Triplett B.A."/>
        </authorList>
    </citation>
    <scope>NUCLEOTIDE SEQUENCE [LARGE SCALE GENOMIC DNA]</scope>
    <source>
        <strain evidence="2 3">CGMCC 4.5593</strain>
    </source>
</reference>
<name>A0A239FXX7_9ACTN</name>
<gene>
    <name evidence="2" type="ORF">SAMN05421812_101105</name>
</gene>
<proteinExistence type="predicted"/>
<organism evidence="2 3">
    <name type="scientific">Asanoa hainanensis</name>
    <dbReference type="NCBI Taxonomy" id="560556"/>
    <lineage>
        <taxon>Bacteria</taxon>
        <taxon>Bacillati</taxon>
        <taxon>Actinomycetota</taxon>
        <taxon>Actinomycetes</taxon>
        <taxon>Micromonosporales</taxon>
        <taxon>Micromonosporaceae</taxon>
        <taxon>Asanoa</taxon>
    </lineage>
</organism>
<evidence type="ECO:0000256" key="1">
    <source>
        <dbReference type="SAM" id="MobiDB-lite"/>
    </source>
</evidence>
<accession>A0A239FXX7</accession>
<dbReference type="Proteomes" id="UP000198362">
    <property type="component" value="Unassembled WGS sequence"/>
</dbReference>
<evidence type="ECO:0000313" key="3">
    <source>
        <dbReference type="Proteomes" id="UP000198362"/>
    </source>
</evidence>
<dbReference type="AlphaFoldDB" id="A0A239FXX7"/>
<keyword evidence="3" id="KW-1185">Reference proteome</keyword>
<feature type="region of interest" description="Disordered" evidence="1">
    <location>
        <begin position="1"/>
        <end position="45"/>
    </location>
</feature>
<dbReference type="EMBL" id="FZPH01000001">
    <property type="protein sequence ID" value="SNS61102.1"/>
    <property type="molecule type" value="Genomic_DNA"/>
</dbReference>
<dbReference type="RefSeq" id="WP_089243466.1">
    <property type="nucleotide sequence ID" value="NZ_FZPH01000001.1"/>
</dbReference>